<keyword evidence="2" id="KW-1185">Reference proteome</keyword>
<protein>
    <submittedName>
        <fullName evidence="1">Uncharacterized protein</fullName>
    </submittedName>
</protein>
<organism evidence="1 2">
    <name type="scientific">Araneus ventricosus</name>
    <name type="common">Orbweaver spider</name>
    <name type="synonym">Epeira ventricosa</name>
    <dbReference type="NCBI Taxonomy" id="182803"/>
    <lineage>
        <taxon>Eukaryota</taxon>
        <taxon>Metazoa</taxon>
        <taxon>Ecdysozoa</taxon>
        <taxon>Arthropoda</taxon>
        <taxon>Chelicerata</taxon>
        <taxon>Arachnida</taxon>
        <taxon>Araneae</taxon>
        <taxon>Araneomorphae</taxon>
        <taxon>Entelegynae</taxon>
        <taxon>Araneoidea</taxon>
        <taxon>Araneidae</taxon>
        <taxon>Araneus</taxon>
    </lineage>
</organism>
<proteinExistence type="predicted"/>
<gene>
    <name evidence="1" type="ORF">AVEN_138400_1</name>
</gene>
<name>A0A4Y2SFY2_ARAVE</name>
<comment type="caution">
    <text evidence="1">The sequence shown here is derived from an EMBL/GenBank/DDBJ whole genome shotgun (WGS) entry which is preliminary data.</text>
</comment>
<reference evidence="1 2" key="1">
    <citation type="journal article" date="2019" name="Sci. Rep.">
        <title>Orb-weaving spider Araneus ventricosus genome elucidates the spidroin gene catalogue.</title>
        <authorList>
            <person name="Kono N."/>
            <person name="Nakamura H."/>
            <person name="Ohtoshi R."/>
            <person name="Moran D.A.P."/>
            <person name="Shinohara A."/>
            <person name="Yoshida Y."/>
            <person name="Fujiwara M."/>
            <person name="Mori M."/>
            <person name="Tomita M."/>
            <person name="Arakawa K."/>
        </authorList>
    </citation>
    <scope>NUCLEOTIDE SEQUENCE [LARGE SCALE GENOMIC DNA]</scope>
</reference>
<dbReference type="Proteomes" id="UP000499080">
    <property type="component" value="Unassembled WGS sequence"/>
</dbReference>
<dbReference type="AlphaFoldDB" id="A0A4Y2SFY2"/>
<evidence type="ECO:0000313" key="2">
    <source>
        <dbReference type="Proteomes" id="UP000499080"/>
    </source>
</evidence>
<dbReference type="EMBL" id="BGPR01021159">
    <property type="protein sequence ID" value="GBN86179.1"/>
    <property type="molecule type" value="Genomic_DNA"/>
</dbReference>
<accession>A0A4Y2SFY2</accession>
<evidence type="ECO:0000313" key="1">
    <source>
        <dbReference type="EMBL" id="GBN86179.1"/>
    </source>
</evidence>
<sequence>MSDGLSDPSLSCYQENRASLVAVPLMYLPKKISVFSSLAPPFYSLVLLLENGPKKCLTNPSILARWNLNGILAPYLFWACPSVTSGFSCSR</sequence>